<dbReference type="InterPro" id="IPR037215">
    <property type="entry name" value="GUN4-like_sf"/>
</dbReference>
<dbReference type="Pfam" id="PF05419">
    <property type="entry name" value="GUN4"/>
    <property type="match status" value="1"/>
</dbReference>
<evidence type="ECO:0000313" key="2">
    <source>
        <dbReference type="EMBL" id="MBR8828293.1"/>
    </source>
</evidence>
<comment type="caution">
    <text evidence="2">The sequence shown here is derived from an EMBL/GenBank/DDBJ whole genome shotgun (WGS) entry which is preliminary data.</text>
</comment>
<protein>
    <submittedName>
        <fullName evidence="2">GUN4 domain-containing protein</fullName>
    </submittedName>
</protein>
<dbReference type="PANTHER" id="PTHR34800:SF1">
    <property type="entry name" value="TETRAPYRROLE-BINDING PROTEIN, CHLOROPLASTIC"/>
    <property type="match status" value="1"/>
</dbReference>
<dbReference type="Proteomes" id="UP000767446">
    <property type="component" value="Unassembled WGS sequence"/>
</dbReference>
<dbReference type="AlphaFoldDB" id="A0A941GY86"/>
<organism evidence="2 3">
    <name type="scientific">Gomphosphaeria aponina SAG 52.96 = DSM 107014</name>
    <dbReference type="NCBI Taxonomy" id="1521640"/>
    <lineage>
        <taxon>Bacteria</taxon>
        <taxon>Bacillati</taxon>
        <taxon>Cyanobacteriota</taxon>
        <taxon>Cyanophyceae</taxon>
        <taxon>Oscillatoriophycideae</taxon>
        <taxon>Chroococcales</taxon>
        <taxon>Gomphosphaeriaceae</taxon>
        <taxon>Gomphosphaeria</taxon>
    </lineage>
</organism>
<dbReference type="InterPro" id="IPR008629">
    <property type="entry name" value="GUN4-like"/>
</dbReference>
<dbReference type="EMBL" id="JADQBC010000064">
    <property type="protein sequence ID" value="MBR8828293.1"/>
    <property type="molecule type" value="Genomic_DNA"/>
</dbReference>
<dbReference type="GO" id="GO:0046906">
    <property type="term" value="F:tetrapyrrole binding"/>
    <property type="evidence" value="ECO:0007669"/>
    <property type="project" value="TreeGrafter"/>
</dbReference>
<dbReference type="CDD" id="cd16383">
    <property type="entry name" value="GUN4"/>
    <property type="match status" value="1"/>
</dbReference>
<dbReference type="PANTHER" id="PTHR34800">
    <property type="entry name" value="TETRAPYRROLE-BINDING PROTEIN, CHLOROPLASTIC"/>
    <property type="match status" value="1"/>
</dbReference>
<accession>A0A941GY86</accession>
<evidence type="ECO:0000259" key="1">
    <source>
        <dbReference type="Pfam" id="PF05419"/>
    </source>
</evidence>
<dbReference type="SUPFAM" id="SSF140869">
    <property type="entry name" value="GUN4-like"/>
    <property type="match status" value="1"/>
</dbReference>
<feature type="domain" description="GUN4-like" evidence="1">
    <location>
        <begin position="6"/>
        <end position="137"/>
    </location>
</feature>
<reference evidence="2" key="1">
    <citation type="submission" date="2021-02" db="EMBL/GenBank/DDBJ databases">
        <title>Metagenome analyses of Stigonema ocellatum DSM 106950, Chlorogloea purpurea SAG 13.99 and Gomphosphaeria aponina DSM 107014.</title>
        <authorList>
            <person name="Marter P."/>
            <person name="Huang S."/>
        </authorList>
    </citation>
    <scope>NUCLEOTIDE SEQUENCE</scope>
    <source>
        <strain evidence="2">JP213</strain>
    </source>
</reference>
<dbReference type="Gene3D" id="1.25.40.620">
    <property type="match status" value="1"/>
</dbReference>
<dbReference type="Gene3D" id="1.10.10.1770">
    <property type="entry name" value="Gun4-like"/>
    <property type="match status" value="1"/>
</dbReference>
<name>A0A941GY86_9CHRO</name>
<sequence>MNLVSSETGVDYTQLKNLLAAGEWEEADQVTYDLMVEATNREDEGWMDSDSYQNFPREDLKIIDNLWVKYSDGEFGFSVQKKIWIEVGGTPGEWDEEVYRRFADRIGWREGGSYLSYSELTFNRNAPEAHLPCLSLCYGRGVW</sequence>
<gene>
    <name evidence="2" type="ORF">DSM107014_10430</name>
</gene>
<proteinExistence type="predicted"/>
<evidence type="ECO:0000313" key="3">
    <source>
        <dbReference type="Proteomes" id="UP000767446"/>
    </source>
</evidence>